<evidence type="ECO:0000256" key="1">
    <source>
        <dbReference type="SAM" id="MobiDB-lite"/>
    </source>
</evidence>
<gene>
    <name evidence="2" type="ORF">C2G38_2225453</name>
</gene>
<dbReference type="EMBL" id="QKWP01002448">
    <property type="protein sequence ID" value="RIB03323.1"/>
    <property type="molecule type" value="Genomic_DNA"/>
</dbReference>
<organism evidence="2 3">
    <name type="scientific">Gigaspora rosea</name>
    <dbReference type="NCBI Taxonomy" id="44941"/>
    <lineage>
        <taxon>Eukaryota</taxon>
        <taxon>Fungi</taxon>
        <taxon>Fungi incertae sedis</taxon>
        <taxon>Mucoromycota</taxon>
        <taxon>Glomeromycotina</taxon>
        <taxon>Glomeromycetes</taxon>
        <taxon>Diversisporales</taxon>
        <taxon>Gigasporaceae</taxon>
        <taxon>Gigaspora</taxon>
    </lineage>
</organism>
<protein>
    <submittedName>
        <fullName evidence="2">Uncharacterized protein</fullName>
    </submittedName>
</protein>
<dbReference type="OrthoDB" id="2409081at2759"/>
<comment type="caution">
    <text evidence="2">The sequence shown here is derived from an EMBL/GenBank/DDBJ whole genome shotgun (WGS) entry which is preliminary data.</text>
</comment>
<dbReference type="AlphaFoldDB" id="A0A397U7N4"/>
<evidence type="ECO:0000313" key="2">
    <source>
        <dbReference type="EMBL" id="RIB03323.1"/>
    </source>
</evidence>
<proteinExistence type="predicted"/>
<reference evidence="2 3" key="1">
    <citation type="submission" date="2018-06" db="EMBL/GenBank/DDBJ databases">
        <title>Comparative genomics reveals the genomic features of Rhizophagus irregularis, R. cerebriforme, R. diaphanum and Gigaspora rosea, and their symbiotic lifestyle signature.</title>
        <authorList>
            <person name="Morin E."/>
            <person name="San Clemente H."/>
            <person name="Chen E.C.H."/>
            <person name="De La Providencia I."/>
            <person name="Hainaut M."/>
            <person name="Kuo A."/>
            <person name="Kohler A."/>
            <person name="Murat C."/>
            <person name="Tang N."/>
            <person name="Roy S."/>
            <person name="Loubradou J."/>
            <person name="Henrissat B."/>
            <person name="Grigoriev I.V."/>
            <person name="Corradi N."/>
            <person name="Roux C."/>
            <person name="Martin F.M."/>
        </authorList>
    </citation>
    <scope>NUCLEOTIDE SEQUENCE [LARGE SCALE GENOMIC DNA]</scope>
    <source>
        <strain evidence="2 3">DAOM 194757</strain>
    </source>
</reference>
<feature type="region of interest" description="Disordered" evidence="1">
    <location>
        <begin position="295"/>
        <end position="321"/>
    </location>
</feature>
<feature type="compositionally biased region" description="Basic and acidic residues" evidence="1">
    <location>
        <begin position="295"/>
        <end position="314"/>
    </location>
</feature>
<accession>A0A397U7N4</accession>
<dbReference type="Proteomes" id="UP000266673">
    <property type="component" value="Unassembled WGS sequence"/>
</dbReference>
<evidence type="ECO:0000313" key="3">
    <source>
        <dbReference type="Proteomes" id="UP000266673"/>
    </source>
</evidence>
<name>A0A397U7N4_9GLOM</name>
<sequence length="469" mass="56465">MIQELNNLCAKTLVTLTNRYYNEIKNEITEITNTFLLEDKGEIDKRIRLLKDENLTNNRQTKILQQSRRGRLQIFLQTEKIANYDRIERLINTYARRLRVELLANESSLAQLLNNLNQTLLGIERNQIILLQTRKNRYYNLLYIVTERQMRFEQNKQLLADNERYDLIIQSIDEAFLDLLKTVQALQNLRRDLYNSIQSSFDVKKINNLKDAFDWLNINKIEVEPCLQEKQFLYNLKEKIIEIYSDEEKDHYFINMEEDIDIFNEDIENFINKTIKKNIIYKLIREIFKESEEKEQEEKNKKHDLDNKNESDPKKPRKQRITKKEKNYKKELISNIRPIIYRGGIENIVIPLTISSLLDLYIKVVDTNQEELKKIETIILTHLNNYPDITWFTFYKPTDKTNDFFKKAKYLTKQHYLDIVYRILVLRDLDLELDDIIENIFDVYRILVLRDLDLELDDIIENIFDGLEI</sequence>
<keyword evidence="3" id="KW-1185">Reference proteome</keyword>